<evidence type="ECO:0000259" key="11">
    <source>
        <dbReference type="PROSITE" id="PS50262"/>
    </source>
</evidence>
<feature type="transmembrane region" description="Helical" evidence="9">
    <location>
        <begin position="110"/>
        <end position="138"/>
    </location>
</feature>
<evidence type="ECO:0000256" key="5">
    <source>
        <dbReference type="ARBA" id="ARBA00023136"/>
    </source>
</evidence>
<dbReference type="Proteomes" id="UP000694915">
    <property type="component" value="Unplaced"/>
</dbReference>
<feature type="domain" description="G-protein coupled receptors family 1 profile" evidence="11">
    <location>
        <begin position="130"/>
        <end position="362"/>
    </location>
</feature>
<keyword evidence="4 8" id="KW-0297">G-protein coupled receptor</keyword>
<dbReference type="CDD" id="cd15107">
    <property type="entry name" value="7tmA_MrgprB"/>
    <property type="match status" value="1"/>
</dbReference>
<protein>
    <submittedName>
        <fullName evidence="13">Mas-related G-protein coupled receptor member X2</fullName>
    </submittedName>
</protein>
<dbReference type="PANTHER" id="PTHR11334">
    <property type="entry name" value="MAS-RELATED G-PROTEIN COUPLED RECEPTOR"/>
    <property type="match status" value="1"/>
</dbReference>
<dbReference type="RefSeq" id="XP_013210971.1">
    <property type="nucleotide sequence ID" value="XM_013355517.1"/>
</dbReference>
<keyword evidence="5 9" id="KW-0472">Membrane</keyword>
<evidence type="ECO:0000256" key="9">
    <source>
        <dbReference type="SAM" id="Phobius"/>
    </source>
</evidence>
<gene>
    <name evidence="13" type="primary">LOC101981080</name>
</gene>
<keyword evidence="2 8" id="KW-0812">Transmembrane</keyword>
<feature type="transmembrane region" description="Helical" evidence="9">
    <location>
        <begin position="344"/>
        <end position="365"/>
    </location>
</feature>
<keyword evidence="10" id="KW-0732">Signal</keyword>
<dbReference type="InterPro" id="IPR017452">
    <property type="entry name" value="GPCR_Rhodpsn_7TM"/>
</dbReference>
<evidence type="ECO:0000256" key="3">
    <source>
        <dbReference type="ARBA" id="ARBA00022989"/>
    </source>
</evidence>
<feature type="signal peptide" evidence="10">
    <location>
        <begin position="1"/>
        <end position="23"/>
    </location>
</feature>
<feature type="transmembrane region" description="Helical" evidence="9">
    <location>
        <begin position="268"/>
        <end position="292"/>
    </location>
</feature>
<keyword evidence="12" id="KW-1185">Reference proteome</keyword>
<name>A0ABM1AZ27_MICOH</name>
<evidence type="ECO:0000256" key="8">
    <source>
        <dbReference type="RuleBase" id="RU000688"/>
    </source>
</evidence>
<dbReference type="PROSITE" id="PS00237">
    <property type="entry name" value="G_PROTEIN_RECEP_F1_1"/>
    <property type="match status" value="1"/>
</dbReference>
<proteinExistence type="inferred from homology"/>
<sequence>MDLLLEWVLVLASSHLFLQLVQQAVEVDMADLFDISPCAMQGHSGEQACSVIDTPAEKSAVLLVDFPLNTTGELLSVDANITDWGTNITDWGTNITTVNGRNHTEIPLCAIIFCTMTFLSLIIALVGLIGNAIVLWLLGFHMQRNGFSVYILNLAGADFLFLCFQIVQCLHIILDTLYSKTIDIPLFSFVVLNIAYLCGLSMLSAISIERSLSVRCPIWYHSQRPRHTSAVICTLLWFLSLLLSILEGEECGFLFDSLGHGWCQTFDFITAAWLIVLFVALLGSSLILMVTIFCGTHRIPVTRLYVTIGCTVLVFLLFGLPYGIYQFLLEWIENFNYVVLCDFYSVTIFLSCVNSCANPIIYFLVGSIRHRRFQCRSLKLLLQRAMQDTSEEEECEEGVSSERSRDTKTVWQRLKSVLVKQK</sequence>
<dbReference type="PROSITE" id="PS50262">
    <property type="entry name" value="G_PROTEIN_RECEP_F1_2"/>
    <property type="match status" value="1"/>
</dbReference>
<comment type="subcellular location">
    <subcellularLocation>
        <location evidence="1">Membrane</location>
        <topology evidence="1">Multi-pass membrane protein</topology>
    </subcellularLocation>
</comment>
<evidence type="ECO:0000313" key="13">
    <source>
        <dbReference type="RefSeq" id="XP_013210971.1"/>
    </source>
</evidence>
<evidence type="ECO:0000256" key="10">
    <source>
        <dbReference type="SAM" id="SignalP"/>
    </source>
</evidence>
<feature type="transmembrane region" description="Helical" evidence="9">
    <location>
        <begin position="229"/>
        <end position="248"/>
    </location>
</feature>
<keyword evidence="3 9" id="KW-1133">Transmembrane helix</keyword>
<dbReference type="PRINTS" id="PR02108">
    <property type="entry name" value="MRGPCRFAMILY"/>
</dbReference>
<comment type="similarity">
    <text evidence="8">Belongs to the G-protein coupled receptor 1 family.</text>
</comment>
<accession>A0ABM1AZ27</accession>
<dbReference type="GeneID" id="101981080"/>
<evidence type="ECO:0000256" key="2">
    <source>
        <dbReference type="ARBA" id="ARBA00022692"/>
    </source>
</evidence>
<feature type="transmembrane region" description="Helical" evidence="9">
    <location>
        <begin position="304"/>
        <end position="324"/>
    </location>
</feature>
<dbReference type="PRINTS" id="PR00237">
    <property type="entry name" value="GPCRRHODOPSN"/>
</dbReference>
<dbReference type="Pfam" id="PF00001">
    <property type="entry name" value="7tm_1"/>
    <property type="match status" value="1"/>
</dbReference>
<feature type="transmembrane region" description="Helical" evidence="9">
    <location>
        <begin position="150"/>
        <end position="174"/>
    </location>
</feature>
<dbReference type="Gene3D" id="1.20.1070.10">
    <property type="entry name" value="Rhodopsin 7-helix transmembrane proteins"/>
    <property type="match status" value="1"/>
</dbReference>
<dbReference type="InterPro" id="IPR026234">
    <property type="entry name" value="MRGPCRFAMILY"/>
</dbReference>
<evidence type="ECO:0000256" key="1">
    <source>
        <dbReference type="ARBA" id="ARBA00004141"/>
    </source>
</evidence>
<reference evidence="13" key="1">
    <citation type="submission" date="2025-08" db="UniProtKB">
        <authorList>
            <consortium name="RefSeq"/>
        </authorList>
    </citation>
    <scope>IDENTIFICATION</scope>
</reference>
<dbReference type="SUPFAM" id="SSF81321">
    <property type="entry name" value="Family A G protein-coupled receptor-like"/>
    <property type="match status" value="1"/>
</dbReference>
<dbReference type="InterPro" id="IPR000276">
    <property type="entry name" value="GPCR_Rhodpsn"/>
</dbReference>
<keyword evidence="6 8" id="KW-0675">Receptor</keyword>
<evidence type="ECO:0000313" key="12">
    <source>
        <dbReference type="Proteomes" id="UP000694915"/>
    </source>
</evidence>
<feature type="transmembrane region" description="Helical" evidence="9">
    <location>
        <begin position="186"/>
        <end position="208"/>
    </location>
</feature>
<dbReference type="PANTHER" id="PTHR11334:SF66">
    <property type="entry name" value="MAS-RELATED G-PROTEIN COUPLED RECEPTOR MEMBER B1-RELATED"/>
    <property type="match status" value="1"/>
</dbReference>
<organism evidence="12 13">
    <name type="scientific">Microtus ochrogaster</name>
    <name type="common">Prairie vole</name>
    <dbReference type="NCBI Taxonomy" id="79684"/>
    <lineage>
        <taxon>Eukaryota</taxon>
        <taxon>Metazoa</taxon>
        <taxon>Chordata</taxon>
        <taxon>Craniata</taxon>
        <taxon>Vertebrata</taxon>
        <taxon>Euteleostomi</taxon>
        <taxon>Mammalia</taxon>
        <taxon>Eutheria</taxon>
        <taxon>Euarchontoglires</taxon>
        <taxon>Glires</taxon>
        <taxon>Rodentia</taxon>
        <taxon>Myomorpha</taxon>
        <taxon>Muroidea</taxon>
        <taxon>Cricetidae</taxon>
        <taxon>Arvicolinae</taxon>
        <taxon>Microtus</taxon>
    </lineage>
</organism>
<feature type="chain" id="PRO_5046650750" evidence="10">
    <location>
        <begin position="24"/>
        <end position="422"/>
    </location>
</feature>
<keyword evidence="7 8" id="KW-0807">Transducer</keyword>
<evidence type="ECO:0000256" key="4">
    <source>
        <dbReference type="ARBA" id="ARBA00023040"/>
    </source>
</evidence>
<evidence type="ECO:0000256" key="6">
    <source>
        <dbReference type="ARBA" id="ARBA00023170"/>
    </source>
</evidence>
<evidence type="ECO:0000256" key="7">
    <source>
        <dbReference type="ARBA" id="ARBA00023224"/>
    </source>
</evidence>